<evidence type="ECO:0000313" key="16">
    <source>
        <dbReference type="Proteomes" id="UP000601055"/>
    </source>
</evidence>
<evidence type="ECO:0000256" key="4">
    <source>
        <dbReference type="ARBA" id="ARBA00022692"/>
    </source>
</evidence>
<gene>
    <name evidence="15" type="ORF">GM921_04320</name>
</gene>
<evidence type="ECO:0000256" key="10">
    <source>
        <dbReference type="PROSITE-ProRule" id="PRU01360"/>
    </source>
</evidence>
<dbReference type="SUPFAM" id="SSF49464">
    <property type="entry name" value="Carboxypeptidase regulatory domain-like"/>
    <property type="match status" value="1"/>
</dbReference>
<feature type="domain" description="TonB-dependent receptor-like beta-barrel" evidence="13">
    <location>
        <begin position="476"/>
        <end position="1086"/>
    </location>
</feature>
<keyword evidence="4 10" id="KW-0812">Transmembrane</keyword>
<dbReference type="Pfam" id="PF13715">
    <property type="entry name" value="CarbopepD_reg_2"/>
    <property type="match status" value="1"/>
</dbReference>
<evidence type="ECO:0000256" key="11">
    <source>
        <dbReference type="RuleBase" id="RU003357"/>
    </source>
</evidence>
<evidence type="ECO:0000256" key="6">
    <source>
        <dbReference type="ARBA" id="ARBA00023077"/>
    </source>
</evidence>
<dbReference type="AlphaFoldDB" id="A0A923DXY4"/>
<keyword evidence="6 11" id="KW-0798">TonB box</keyword>
<keyword evidence="2 10" id="KW-0813">Transport</keyword>
<comment type="caution">
    <text evidence="15">The sequence shown here is derived from an EMBL/GenBank/DDBJ whole genome shotgun (WGS) entry which is preliminary data.</text>
</comment>
<dbReference type="Gene3D" id="2.170.130.10">
    <property type="entry name" value="TonB-dependent receptor, plug domain"/>
    <property type="match status" value="1"/>
</dbReference>
<keyword evidence="16" id="KW-1185">Reference proteome</keyword>
<dbReference type="PROSITE" id="PS52016">
    <property type="entry name" value="TONB_DEPENDENT_REC_3"/>
    <property type="match status" value="1"/>
</dbReference>
<dbReference type="GO" id="GO:0009279">
    <property type="term" value="C:cell outer membrane"/>
    <property type="evidence" value="ECO:0007669"/>
    <property type="project" value="UniProtKB-SubCell"/>
</dbReference>
<keyword evidence="8" id="KW-0675">Receptor</keyword>
<dbReference type="Gene3D" id="2.60.40.1120">
    <property type="entry name" value="Carboxypeptidase-like, regulatory domain"/>
    <property type="match status" value="1"/>
</dbReference>
<dbReference type="EMBL" id="WNXD01000001">
    <property type="protein sequence ID" value="MBB2144695.1"/>
    <property type="molecule type" value="Genomic_DNA"/>
</dbReference>
<keyword evidence="9 10" id="KW-0998">Cell outer membrane</keyword>
<organism evidence="15 16">
    <name type="scientific">Pedobacter planticolens</name>
    <dbReference type="NCBI Taxonomy" id="2679964"/>
    <lineage>
        <taxon>Bacteria</taxon>
        <taxon>Pseudomonadati</taxon>
        <taxon>Bacteroidota</taxon>
        <taxon>Sphingobacteriia</taxon>
        <taxon>Sphingobacteriales</taxon>
        <taxon>Sphingobacteriaceae</taxon>
        <taxon>Pedobacter</taxon>
    </lineage>
</organism>
<dbReference type="InterPro" id="IPR023996">
    <property type="entry name" value="TonB-dep_OMP_SusC/RagA"/>
</dbReference>
<dbReference type="Proteomes" id="UP000601055">
    <property type="component" value="Unassembled WGS sequence"/>
</dbReference>
<dbReference type="PANTHER" id="PTHR30069:SF29">
    <property type="entry name" value="HEMOGLOBIN AND HEMOGLOBIN-HAPTOGLOBIN-BINDING PROTEIN 1-RELATED"/>
    <property type="match status" value="1"/>
</dbReference>
<dbReference type="NCBIfam" id="TIGR04056">
    <property type="entry name" value="OMP_RagA_SusC"/>
    <property type="match status" value="1"/>
</dbReference>
<dbReference type="InterPro" id="IPR012910">
    <property type="entry name" value="Plug_dom"/>
</dbReference>
<dbReference type="InterPro" id="IPR037066">
    <property type="entry name" value="Plug_dom_sf"/>
</dbReference>
<comment type="similarity">
    <text evidence="10 11">Belongs to the TonB-dependent receptor family.</text>
</comment>
<evidence type="ECO:0000256" key="9">
    <source>
        <dbReference type="ARBA" id="ARBA00023237"/>
    </source>
</evidence>
<dbReference type="Pfam" id="PF00593">
    <property type="entry name" value="TonB_dep_Rec_b-barrel"/>
    <property type="match status" value="1"/>
</dbReference>
<dbReference type="NCBIfam" id="TIGR04057">
    <property type="entry name" value="SusC_RagA_signa"/>
    <property type="match status" value="1"/>
</dbReference>
<evidence type="ECO:0000256" key="1">
    <source>
        <dbReference type="ARBA" id="ARBA00004571"/>
    </source>
</evidence>
<dbReference type="InterPro" id="IPR008969">
    <property type="entry name" value="CarboxyPept-like_regulatory"/>
</dbReference>
<comment type="subcellular location">
    <subcellularLocation>
        <location evidence="1 10">Cell outer membrane</location>
        <topology evidence="1 10">Multi-pass membrane protein</topology>
    </subcellularLocation>
</comment>
<evidence type="ECO:0000256" key="5">
    <source>
        <dbReference type="ARBA" id="ARBA00022729"/>
    </source>
</evidence>
<evidence type="ECO:0000259" key="14">
    <source>
        <dbReference type="Pfam" id="PF07715"/>
    </source>
</evidence>
<accession>A0A923DXY4</accession>
<proteinExistence type="inferred from homology"/>
<feature type="domain" description="TonB-dependent receptor plug" evidence="14">
    <location>
        <begin position="121"/>
        <end position="226"/>
    </location>
</feature>
<evidence type="ECO:0000256" key="2">
    <source>
        <dbReference type="ARBA" id="ARBA00022448"/>
    </source>
</evidence>
<dbReference type="GO" id="GO:0015344">
    <property type="term" value="F:siderophore uptake transmembrane transporter activity"/>
    <property type="evidence" value="ECO:0007669"/>
    <property type="project" value="TreeGrafter"/>
</dbReference>
<reference evidence="15" key="1">
    <citation type="submission" date="2019-11" db="EMBL/GenBank/DDBJ databases">
        <title>Description of Pedobacter sp. LMG 31464T.</title>
        <authorList>
            <person name="Carlier A."/>
            <person name="Qi S."/>
            <person name="Vandamme P."/>
        </authorList>
    </citation>
    <scope>NUCLEOTIDE SEQUENCE</scope>
    <source>
        <strain evidence="15">LMG 31464</strain>
    </source>
</reference>
<dbReference type="InterPro" id="IPR000531">
    <property type="entry name" value="Beta-barrel_TonB"/>
</dbReference>
<dbReference type="RefSeq" id="WP_182921378.1">
    <property type="nucleotide sequence ID" value="NZ_WNXD01000001.1"/>
</dbReference>
<dbReference type="SUPFAM" id="SSF56935">
    <property type="entry name" value="Porins"/>
    <property type="match status" value="1"/>
</dbReference>
<dbReference type="InterPro" id="IPR036942">
    <property type="entry name" value="Beta-barrel_TonB_sf"/>
</dbReference>
<dbReference type="InterPro" id="IPR039426">
    <property type="entry name" value="TonB-dep_rcpt-like"/>
</dbReference>
<keyword evidence="5 12" id="KW-0732">Signal</keyword>
<keyword evidence="7 10" id="KW-0472">Membrane</keyword>
<feature type="chain" id="PRO_5036772610" evidence="12">
    <location>
        <begin position="28"/>
        <end position="1124"/>
    </location>
</feature>
<sequence length="1124" mass="122561">MKKTYQNYVSKFLLTMVMSLMMLIANAQNKNVSGRVTDSSGGGVPSAGVTVKGTKVSTVADANGNFTISAKNGDVLVFTSIGYSTQEVIVGNQQSINVSLKEDDQALDEIVVTGYGTQKRSTITGSVSKLDHAVLETGIRSNPASALAGTIPGLRVQQTSGRPGAQPLVILRGGTNYNGTGSPLVLVDGLVRSGFSDINQDDIESIEVLKDAASSAIYGARAANGVILITTKKGKVGASNISVKGKVGVNNLSLPYTYLGAQDYIYWSRKAIENSGKYDASRLSQLNTTGPFGTGNLYKDAAGNILDGNVTANAVWSPMFRTAANEVLLSQGWSVMTDPLKTNALGAYDNVNGTNKEIIYKQFNYEDYALRDLATTQDYNISTSGGNEKGKYYAGLGSYSEKGLPINTFYKRLTFVLNGDYKIKPWLTSISGLNFANAQWRDVANIPGVPVAQAEGNYLTRALGAPPTMRGFNQNGDLLIGRDYQDGNPAINDDKFIRNNNTDKFTLSQAFKVDFLKSLNLRVSGNYFYNNSNLESFNKDFLSSPGNYNRVRSSSASYGRALSQTYNATLNYNTTIATKHHISAQAGSEYYDIYSQGLAASGSGAPTDDFRDLEYTNSTTNSRAEDTGHSRQRILSFFGNVNYDYDNKYLLTAIVRRDGYSRLINNRFGTFPGVSVGWNLHNEEFFKSLNLKGIVNTFKLKAGYGEVGNVNPDFIGDYTLQGSYGTTAKYNGNIGYGVGAIANPNLKWESLATKEIGFETRLINKIDLSAVYYIRKTTDKIASLVFPITAGIGAINTNNGSMQNQGVEVDLNYAVFRNKDWNVNFNLNGAYNANKVLKLPSNGLPNNRQGGLQVYDPNTKQLIWVGGTQEGQDPNVAYAYQAIGIIRTQADLDKYASSTFVDLLGARKLVHPNVYAAMNATDKGLNFPLALGDVMWKDVNGDGIINTNDRVYQGRTVPRWTGGFGANATWKGLTLSTRFDYALGFVAYDGALAWFLSNAQGTFNTTTAVFDTWTPENPNAKYPTYYWADQLFKNNTFRDPGNSSMFYKKGDYLALREINLTYKIPTKWASKLRSEGINLSVSGQNLVYWSQSTLYSPESGSVGIGGTGGYPLPKILTFGAQFIF</sequence>
<protein>
    <submittedName>
        <fullName evidence="15">SusC/RagA family TonB-linked outer membrane protein</fullName>
    </submittedName>
</protein>
<dbReference type="Pfam" id="PF07715">
    <property type="entry name" value="Plug"/>
    <property type="match status" value="1"/>
</dbReference>
<dbReference type="InterPro" id="IPR023997">
    <property type="entry name" value="TonB-dep_OMP_SusC/RagA_CS"/>
</dbReference>
<keyword evidence="3 10" id="KW-1134">Transmembrane beta strand</keyword>
<evidence type="ECO:0000256" key="12">
    <source>
        <dbReference type="SAM" id="SignalP"/>
    </source>
</evidence>
<evidence type="ECO:0000256" key="3">
    <source>
        <dbReference type="ARBA" id="ARBA00022452"/>
    </source>
</evidence>
<dbReference type="GO" id="GO:0044718">
    <property type="term" value="P:siderophore transmembrane transport"/>
    <property type="evidence" value="ECO:0007669"/>
    <property type="project" value="TreeGrafter"/>
</dbReference>
<evidence type="ECO:0000256" key="8">
    <source>
        <dbReference type="ARBA" id="ARBA00023170"/>
    </source>
</evidence>
<evidence type="ECO:0000313" key="15">
    <source>
        <dbReference type="EMBL" id="MBB2144695.1"/>
    </source>
</evidence>
<feature type="signal peptide" evidence="12">
    <location>
        <begin position="1"/>
        <end position="27"/>
    </location>
</feature>
<dbReference type="Gene3D" id="2.40.170.20">
    <property type="entry name" value="TonB-dependent receptor, beta-barrel domain"/>
    <property type="match status" value="1"/>
</dbReference>
<evidence type="ECO:0000259" key="13">
    <source>
        <dbReference type="Pfam" id="PF00593"/>
    </source>
</evidence>
<dbReference type="PANTHER" id="PTHR30069">
    <property type="entry name" value="TONB-DEPENDENT OUTER MEMBRANE RECEPTOR"/>
    <property type="match status" value="1"/>
</dbReference>
<evidence type="ECO:0000256" key="7">
    <source>
        <dbReference type="ARBA" id="ARBA00023136"/>
    </source>
</evidence>
<name>A0A923DXY4_9SPHI</name>